<reference evidence="2" key="1">
    <citation type="journal article" date="2019" name="Int. J. Syst. Evol. Microbiol.">
        <title>The Global Catalogue of Microorganisms (GCM) 10K type strain sequencing project: providing services to taxonomists for standard genome sequencing and annotation.</title>
        <authorList>
            <consortium name="The Broad Institute Genomics Platform"/>
            <consortium name="The Broad Institute Genome Sequencing Center for Infectious Disease"/>
            <person name="Wu L."/>
            <person name="Ma J."/>
        </authorList>
    </citation>
    <scope>NUCLEOTIDE SEQUENCE [LARGE SCALE GENOMIC DNA]</scope>
    <source>
        <strain evidence="2">CGMCC 4.1469</strain>
    </source>
</reference>
<accession>A0ABW0KXA5</accession>
<evidence type="ECO:0000313" key="2">
    <source>
        <dbReference type="Proteomes" id="UP001596052"/>
    </source>
</evidence>
<comment type="caution">
    <text evidence="1">The sequence shown here is derived from an EMBL/GenBank/DDBJ whole genome shotgun (WGS) entry which is preliminary data.</text>
</comment>
<dbReference type="EMBL" id="JBHSMQ010000018">
    <property type="protein sequence ID" value="MFC5458173.1"/>
    <property type="molecule type" value="Genomic_DNA"/>
</dbReference>
<dbReference type="RefSeq" id="WP_377172245.1">
    <property type="nucleotide sequence ID" value="NZ_JBHSMQ010000018.1"/>
</dbReference>
<sequence length="214" mass="23254">MKHPSEEHDLIRWIDGEMNETESRAFETRLKSDPVLAKEAAEMRALSASLRTHLPAEMRVPHADYFNTQIGVRITQMALDEARARQAAPGLGSLLQWLRKPWFAVAGAAALAVLGFVVLNPENGGASESMILSSYTPNTHVQARTYHDDAAEATVLMLDGLDAVPAERKVSGIHVGRSEVEPELASTTMYNSQGAAVLMISRDALGNPLLTPRG</sequence>
<dbReference type="Proteomes" id="UP001596052">
    <property type="component" value="Unassembled WGS sequence"/>
</dbReference>
<evidence type="ECO:0000313" key="1">
    <source>
        <dbReference type="EMBL" id="MFC5458173.1"/>
    </source>
</evidence>
<keyword evidence="2" id="KW-1185">Reference proteome</keyword>
<name>A0ABW0KXA5_9BACT</name>
<gene>
    <name evidence="1" type="ORF">ACFQDI_25105</name>
</gene>
<protein>
    <submittedName>
        <fullName evidence="1">Anti-sigma factor family protein</fullName>
    </submittedName>
</protein>
<proteinExistence type="predicted"/>
<organism evidence="1 2">
    <name type="scientific">Prosthecobacter fluviatilis</name>
    <dbReference type="NCBI Taxonomy" id="445931"/>
    <lineage>
        <taxon>Bacteria</taxon>
        <taxon>Pseudomonadati</taxon>
        <taxon>Verrucomicrobiota</taxon>
        <taxon>Verrucomicrobiia</taxon>
        <taxon>Verrucomicrobiales</taxon>
        <taxon>Verrucomicrobiaceae</taxon>
        <taxon>Prosthecobacter</taxon>
    </lineage>
</organism>